<keyword evidence="1" id="KW-0808">Transferase</keyword>
<gene>
    <name evidence="8" type="ORF">HHU12_07815</name>
</gene>
<dbReference type="AlphaFoldDB" id="A0A7X9P223"/>
<keyword evidence="4 5" id="KW-0067">ATP-binding</keyword>
<name>A0A7X9P223_9BACT</name>
<evidence type="ECO:0000256" key="1">
    <source>
        <dbReference type="ARBA" id="ARBA00022679"/>
    </source>
</evidence>
<protein>
    <submittedName>
        <fullName evidence="8">Serine/threonine protein kinase</fullName>
    </submittedName>
</protein>
<feature type="transmembrane region" description="Helical" evidence="6">
    <location>
        <begin position="427"/>
        <end position="449"/>
    </location>
</feature>
<accession>A0A7X9P223</accession>
<dbReference type="Proteomes" id="UP000576082">
    <property type="component" value="Unassembled WGS sequence"/>
</dbReference>
<dbReference type="SMART" id="SM00220">
    <property type="entry name" value="S_TKc"/>
    <property type="match status" value="1"/>
</dbReference>
<feature type="transmembrane region" description="Helical" evidence="6">
    <location>
        <begin position="97"/>
        <end position="116"/>
    </location>
</feature>
<evidence type="ECO:0000256" key="6">
    <source>
        <dbReference type="SAM" id="Phobius"/>
    </source>
</evidence>
<keyword evidence="8" id="KW-0723">Serine/threonine-protein kinase</keyword>
<dbReference type="InterPro" id="IPR017441">
    <property type="entry name" value="Protein_kinase_ATP_BS"/>
</dbReference>
<evidence type="ECO:0000313" key="8">
    <source>
        <dbReference type="EMBL" id="NME67865.1"/>
    </source>
</evidence>
<sequence>MSDNLHEKATALFGQVIDLSENQGRAFIEKETEKDSELREYTLKLYLSFLKEQENFGNHEPQKEEVTKREIAPYNTVAQRSLNLVEKIRQVPKKKNTLIIVILLLFISTFYVYATYIRNQLKEMEVNEHIAILKANKTILNQWVENQKMKVKDIASSSLVQNATLQLTALYDKDGSDFYRSDTVTLRSITKKLSRLSKNENILGIGIIHKSIPMTLISTGVLDQKSKLSLFNGKLLAEGAYPVYVKVIGGNTVFFPPIELDKQVYHEHQLQDEYVSECHFATPIIIDDKIEGVFNMSLVSKKTFGKLFRSTIHGNSSEVYAINKRGQMLTTSRFLKELQQSEMLDFDTTKSSILNIDLKVPNGNEQTALYADIHKDLDSPSPQFSGTLTEPYINYLGNKVIGAWVWFPEYQIGLIHEQNYSEFNRSIYLFDITFLLIVVIAVILGMIVIRSNFKLHILRKKYTELQELGQYQLIEKIGEGGFGKVYKGEHRLLKKPVAIKLLKKELNGTDALDRFKKEVMVMASLDHPNTMKVYDYGTSEDGQFYYVMEYLNGISVESMLGTKHAITINRGIHILLKVCRSLEEAHLKGLLHRDIKPANIMICNQGGAYDIIKLLDFGLVKEMNTSVSQQTKINRIGGTPMFMAPERLHDPYNADARQDIYAIGAVGLYMFSGKYIVELISQKMLMGQDSIDNLLTEDIFKEVSLPQKLIHLLFSCISFNVEERPENIRSLIEALEDLSQEYPWSEQQAKEWWKEFDQYS</sequence>
<feature type="domain" description="Protein kinase" evidence="7">
    <location>
        <begin position="471"/>
        <end position="745"/>
    </location>
</feature>
<keyword evidence="6" id="KW-1133">Transmembrane helix</keyword>
<keyword evidence="6" id="KW-0472">Membrane</keyword>
<dbReference type="SUPFAM" id="SSF56112">
    <property type="entry name" value="Protein kinase-like (PK-like)"/>
    <property type="match status" value="1"/>
</dbReference>
<dbReference type="PROSITE" id="PS00108">
    <property type="entry name" value="PROTEIN_KINASE_ST"/>
    <property type="match status" value="1"/>
</dbReference>
<evidence type="ECO:0000313" key="9">
    <source>
        <dbReference type="Proteomes" id="UP000576082"/>
    </source>
</evidence>
<dbReference type="InterPro" id="IPR000719">
    <property type="entry name" value="Prot_kinase_dom"/>
</dbReference>
<dbReference type="GO" id="GO:0004674">
    <property type="term" value="F:protein serine/threonine kinase activity"/>
    <property type="evidence" value="ECO:0007669"/>
    <property type="project" value="UniProtKB-KW"/>
</dbReference>
<keyword evidence="2 5" id="KW-0547">Nucleotide-binding</keyword>
<dbReference type="GO" id="GO:0005524">
    <property type="term" value="F:ATP binding"/>
    <property type="evidence" value="ECO:0007669"/>
    <property type="project" value="UniProtKB-UniRule"/>
</dbReference>
<evidence type="ECO:0000256" key="2">
    <source>
        <dbReference type="ARBA" id="ARBA00022741"/>
    </source>
</evidence>
<dbReference type="CDD" id="cd14014">
    <property type="entry name" value="STKc_PknB_like"/>
    <property type="match status" value="1"/>
</dbReference>
<dbReference type="PANTHER" id="PTHR43289:SF6">
    <property type="entry name" value="SERINE_THREONINE-PROTEIN KINASE NEKL-3"/>
    <property type="match status" value="1"/>
</dbReference>
<evidence type="ECO:0000256" key="3">
    <source>
        <dbReference type="ARBA" id="ARBA00022777"/>
    </source>
</evidence>
<proteinExistence type="predicted"/>
<dbReference type="PROSITE" id="PS50011">
    <property type="entry name" value="PROTEIN_KINASE_DOM"/>
    <property type="match status" value="1"/>
</dbReference>
<reference evidence="8 9" key="1">
    <citation type="submission" date="2020-04" db="EMBL/GenBank/DDBJ databases">
        <title>Flammeovirga sp. SR4, a novel species isolated from seawater.</title>
        <authorList>
            <person name="Wang X."/>
        </authorList>
    </citation>
    <scope>NUCLEOTIDE SEQUENCE [LARGE SCALE GENOMIC DNA]</scope>
    <source>
        <strain evidence="8 9">ATCC 23126</strain>
    </source>
</reference>
<dbReference type="InterPro" id="IPR008271">
    <property type="entry name" value="Ser/Thr_kinase_AS"/>
</dbReference>
<dbReference type="EMBL" id="JABANE010000016">
    <property type="protein sequence ID" value="NME67865.1"/>
    <property type="molecule type" value="Genomic_DNA"/>
</dbReference>
<evidence type="ECO:0000259" key="7">
    <source>
        <dbReference type="PROSITE" id="PS50011"/>
    </source>
</evidence>
<dbReference type="Pfam" id="PF00069">
    <property type="entry name" value="Pkinase"/>
    <property type="match status" value="1"/>
</dbReference>
<dbReference type="Gene3D" id="1.10.510.10">
    <property type="entry name" value="Transferase(Phosphotransferase) domain 1"/>
    <property type="match status" value="1"/>
</dbReference>
<keyword evidence="3 8" id="KW-0418">Kinase</keyword>
<feature type="binding site" evidence="5">
    <location>
        <position position="500"/>
    </location>
    <ligand>
        <name>ATP</name>
        <dbReference type="ChEBI" id="CHEBI:30616"/>
    </ligand>
</feature>
<dbReference type="PROSITE" id="PS00107">
    <property type="entry name" value="PROTEIN_KINASE_ATP"/>
    <property type="match status" value="1"/>
</dbReference>
<dbReference type="RefSeq" id="WP_169656189.1">
    <property type="nucleotide sequence ID" value="NZ_JABANE010000016.1"/>
</dbReference>
<evidence type="ECO:0000256" key="4">
    <source>
        <dbReference type="ARBA" id="ARBA00022840"/>
    </source>
</evidence>
<dbReference type="PANTHER" id="PTHR43289">
    <property type="entry name" value="MITOGEN-ACTIVATED PROTEIN KINASE KINASE KINASE 20-RELATED"/>
    <property type="match status" value="1"/>
</dbReference>
<organism evidence="8 9">
    <name type="scientific">Flammeovirga aprica JL-4</name>
    <dbReference type="NCBI Taxonomy" id="694437"/>
    <lineage>
        <taxon>Bacteria</taxon>
        <taxon>Pseudomonadati</taxon>
        <taxon>Bacteroidota</taxon>
        <taxon>Cytophagia</taxon>
        <taxon>Cytophagales</taxon>
        <taxon>Flammeovirgaceae</taxon>
        <taxon>Flammeovirga</taxon>
    </lineage>
</organism>
<evidence type="ECO:0000256" key="5">
    <source>
        <dbReference type="PROSITE-ProRule" id="PRU10141"/>
    </source>
</evidence>
<keyword evidence="9" id="KW-1185">Reference proteome</keyword>
<keyword evidence="6" id="KW-0812">Transmembrane</keyword>
<dbReference type="InterPro" id="IPR011009">
    <property type="entry name" value="Kinase-like_dom_sf"/>
</dbReference>
<dbReference type="Gene3D" id="3.30.200.20">
    <property type="entry name" value="Phosphorylase Kinase, domain 1"/>
    <property type="match status" value="1"/>
</dbReference>
<comment type="caution">
    <text evidence="8">The sequence shown here is derived from an EMBL/GenBank/DDBJ whole genome shotgun (WGS) entry which is preliminary data.</text>
</comment>